<sequence>MYKIIVLLSLIFGGLATNAQQNFSFSIKGTVTNGDKEIVILSYNEIGKYELIDSTVVQHGAFELKGKLIEAQVLNIKIGTLSHSVFISPNTPKIDIKLDLKQKEWYIEDDENRLLSQMITKPGAAFRQWTHALGQKEQAILQNDGATIETAEKQARLAREKVKIDVNEINSFFNSIPGLSVFYGFYKYIPLADKGAFLEQFSTELHSSTYYKSMLTDYQKRLRIAPGKEAPQFSLVDTAGHTHNLTDYRGRYVLLDFGASWCYWCKKEEPFVLQAYQKHKDKLTVINIAMDTKKDLWIKDLRQQQYPWISISDLQGWNSPTANDYYVQGVPRIILIDPQGKIMVDNLRGEAMLNIIEKLIQ</sequence>
<dbReference type="InterPro" id="IPR050553">
    <property type="entry name" value="Thioredoxin_ResA/DsbE_sf"/>
</dbReference>
<dbReference type="InterPro" id="IPR013766">
    <property type="entry name" value="Thioredoxin_domain"/>
</dbReference>
<keyword evidence="2" id="KW-0201">Cytochrome c-type biogenesis</keyword>
<accession>A0ABS1R7S6</accession>
<feature type="chain" id="PRO_5046306056" evidence="5">
    <location>
        <begin position="20"/>
        <end position="361"/>
    </location>
</feature>
<keyword evidence="4" id="KW-0676">Redox-active center</keyword>
<reference evidence="7 8" key="1">
    <citation type="submission" date="2021-01" db="EMBL/GenBank/DDBJ databases">
        <title>C459-1 draft genome sequence.</title>
        <authorList>
            <person name="Zhang X.-F."/>
        </authorList>
    </citation>
    <scope>NUCLEOTIDE SEQUENCE [LARGE SCALE GENOMIC DNA]</scope>
    <source>
        <strain evidence="8">C459-1</strain>
    </source>
</reference>
<dbReference type="InterPro" id="IPR025380">
    <property type="entry name" value="DUF4369"/>
</dbReference>
<dbReference type="EMBL" id="JAERTY010000010">
    <property type="protein sequence ID" value="MBL1410738.1"/>
    <property type="molecule type" value="Genomic_DNA"/>
</dbReference>
<name>A0ABS1R7S6_9SPHI</name>
<evidence type="ECO:0000313" key="8">
    <source>
        <dbReference type="Proteomes" id="UP000625283"/>
    </source>
</evidence>
<evidence type="ECO:0000313" key="7">
    <source>
        <dbReference type="EMBL" id="MBL1410738.1"/>
    </source>
</evidence>
<protein>
    <submittedName>
        <fullName evidence="7">AhpC/TSA family protein</fullName>
    </submittedName>
</protein>
<evidence type="ECO:0000256" key="2">
    <source>
        <dbReference type="ARBA" id="ARBA00022748"/>
    </source>
</evidence>
<proteinExistence type="predicted"/>
<dbReference type="InterPro" id="IPR000866">
    <property type="entry name" value="AhpC/TSA"/>
</dbReference>
<dbReference type="SUPFAM" id="SSF52833">
    <property type="entry name" value="Thioredoxin-like"/>
    <property type="match status" value="1"/>
</dbReference>
<dbReference type="Pfam" id="PF14289">
    <property type="entry name" value="DUF4369"/>
    <property type="match status" value="1"/>
</dbReference>
<dbReference type="Gene3D" id="3.40.30.10">
    <property type="entry name" value="Glutaredoxin"/>
    <property type="match status" value="1"/>
</dbReference>
<dbReference type="PANTHER" id="PTHR42852:SF6">
    <property type="entry name" value="THIOL:DISULFIDE INTERCHANGE PROTEIN DSBE"/>
    <property type="match status" value="1"/>
</dbReference>
<keyword evidence="3" id="KW-1015">Disulfide bond</keyword>
<evidence type="ECO:0000256" key="4">
    <source>
        <dbReference type="ARBA" id="ARBA00023284"/>
    </source>
</evidence>
<dbReference type="CDD" id="cd02966">
    <property type="entry name" value="TlpA_like_family"/>
    <property type="match status" value="1"/>
</dbReference>
<evidence type="ECO:0000256" key="1">
    <source>
        <dbReference type="ARBA" id="ARBA00004196"/>
    </source>
</evidence>
<feature type="signal peptide" evidence="5">
    <location>
        <begin position="1"/>
        <end position="19"/>
    </location>
</feature>
<dbReference type="PROSITE" id="PS51352">
    <property type="entry name" value="THIOREDOXIN_2"/>
    <property type="match status" value="1"/>
</dbReference>
<evidence type="ECO:0000256" key="3">
    <source>
        <dbReference type="ARBA" id="ARBA00023157"/>
    </source>
</evidence>
<keyword evidence="5" id="KW-0732">Signal</keyword>
<dbReference type="PANTHER" id="PTHR42852">
    <property type="entry name" value="THIOL:DISULFIDE INTERCHANGE PROTEIN DSBE"/>
    <property type="match status" value="1"/>
</dbReference>
<dbReference type="RefSeq" id="WP_202104428.1">
    <property type="nucleotide sequence ID" value="NZ_JAERTY010000010.1"/>
</dbReference>
<organism evidence="7 8">
    <name type="scientific">Sphingobacterium faecale</name>
    <dbReference type="NCBI Taxonomy" id="2803775"/>
    <lineage>
        <taxon>Bacteria</taxon>
        <taxon>Pseudomonadati</taxon>
        <taxon>Bacteroidota</taxon>
        <taxon>Sphingobacteriia</taxon>
        <taxon>Sphingobacteriales</taxon>
        <taxon>Sphingobacteriaceae</taxon>
        <taxon>Sphingobacterium</taxon>
    </lineage>
</organism>
<comment type="subcellular location">
    <subcellularLocation>
        <location evidence="1">Cell envelope</location>
    </subcellularLocation>
</comment>
<comment type="caution">
    <text evidence="7">The sequence shown here is derived from an EMBL/GenBank/DDBJ whole genome shotgun (WGS) entry which is preliminary data.</text>
</comment>
<feature type="domain" description="Thioredoxin" evidence="6">
    <location>
        <begin position="224"/>
        <end position="361"/>
    </location>
</feature>
<dbReference type="InterPro" id="IPR036249">
    <property type="entry name" value="Thioredoxin-like_sf"/>
</dbReference>
<gene>
    <name evidence="7" type="ORF">JKG61_18405</name>
</gene>
<dbReference type="Proteomes" id="UP000625283">
    <property type="component" value="Unassembled WGS sequence"/>
</dbReference>
<evidence type="ECO:0000259" key="6">
    <source>
        <dbReference type="PROSITE" id="PS51352"/>
    </source>
</evidence>
<keyword evidence="8" id="KW-1185">Reference proteome</keyword>
<dbReference type="Pfam" id="PF00578">
    <property type="entry name" value="AhpC-TSA"/>
    <property type="match status" value="1"/>
</dbReference>
<evidence type="ECO:0000256" key="5">
    <source>
        <dbReference type="SAM" id="SignalP"/>
    </source>
</evidence>